<dbReference type="PRINTS" id="PR00449">
    <property type="entry name" value="RASTRNSFRMNG"/>
</dbReference>
<sequence>MRESIKIHARVRKKNNIVQRDYAPQPSNSSSNQLFSTATFPSSTYTFRMLKVLQRKLVVVGDGACGKTSLLLFFNNRQFHTAHIPTVFENTVKDFEVDGQHVELALYDTAGQEDYDRLRPLAYPDTHVVLICFSVDIPDSLDNVKEKWVPEILEHCPNVPYLLVACKKDARDDPDVVSRLASMSETPITYEQGEEMCRKISATGYVECSAKTGENVDDVFTEAVRATAENDSKKKKEKCLVM</sequence>
<reference evidence="4" key="1">
    <citation type="submission" date="2013-08" db="EMBL/GenBank/DDBJ databases">
        <title>Gene expansion shapes genome architecture in the human pathogen Lichtheimia corymbifera: an evolutionary genomics analysis in the ancient terrestrial Mucorales (Mucoromycotina).</title>
        <authorList>
            <person name="Schwartze V.U."/>
            <person name="Winter S."/>
            <person name="Shelest E."/>
            <person name="Marcet-Houben M."/>
            <person name="Horn F."/>
            <person name="Wehner S."/>
            <person name="Hoffmann K."/>
            <person name="Riege K."/>
            <person name="Sammeth M."/>
            <person name="Nowrousian M."/>
            <person name="Valiante V."/>
            <person name="Linde J."/>
            <person name="Jacobsen I.D."/>
            <person name="Marz M."/>
            <person name="Brakhage A.A."/>
            <person name="Gabaldon T."/>
            <person name="Bocker S."/>
            <person name="Voigt K."/>
        </authorList>
    </citation>
    <scope>NUCLEOTIDE SEQUENCE [LARGE SCALE GENOMIC DNA]</scope>
    <source>
        <strain evidence="4">FSU 9682</strain>
    </source>
</reference>
<dbReference type="SUPFAM" id="SSF52540">
    <property type="entry name" value="P-loop containing nucleoside triphosphate hydrolases"/>
    <property type="match status" value="1"/>
</dbReference>
<dbReference type="STRING" id="1263082.A0A068RQ82"/>
<dbReference type="GO" id="GO:0003924">
    <property type="term" value="F:GTPase activity"/>
    <property type="evidence" value="ECO:0007669"/>
    <property type="project" value="InterPro"/>
</dbReference>
<keyword evidence="5" id="KW-1185">Reference proteome</keyword>
<dbReference type="FunFam" id="3.40.50.300:FF:001179">
    <property type="entry name" value="Rho family GTPase"/>
    <property type="match status" value="1"/>
</dbReference>
<keyword evidence="3" id="KW-0342">GTP-binding</keyword>
<proteinExistence type="inferred from homology"/>
<dbReference type="VEuPathDB" id="FungiDB:LCOR_02753.1"/>
<dbReference type="Proteomes" id="UP000027586">
    <property type="component" value="Unassembled WGS sequence"/>
</dbReference>
<gene>
    <name evidence="4" type="ORF">LCOR_02753.1</name>
</gene>
<dbReference type="SMART" id="SM00174">
    <property type="entry name" value="RHO"/>
    <property type="match status" value="1"/>
</dbReference>
<dbReference type="GO" id="GO:0007264">
    <property type="term" value="P:small GTPase-mediated signal transduction"/>
    <property type="evidence" value="ECO:0007669"/>
    <property type="project" value="InterPro"/>
</dbReference>
<name>A0A068RQ82_9FUNG</name>
<comment type="caution">
    <text evidence="4">The sequence shown here is derived from an EMBL/GenBank/DDBJ whole genome shotgun (WGS) entry which is preliminary data.</text>
</comment>
<dbReference type="InterPro" id="IPR005225">
    <property type="entry name" value="Small_GTP-bd"/>
</dbReference>
<keyword evidence="2" id="KW-0547">Nucleotide-binding</keyword>
<dbReference type="NCBIfam" id="TIGR00231">
    <property type="entry name" value="small_GTP"/>
    <property type="match status" value="1"/>
</dbReference>
<dbReference type="AlphaFoldDB" id="A0A068RQ82"/>
<dbReference type="SMART" id="SM00175">
    <property type="entry name" value="RAB"/>
    <property type="match status" value="1"/>
</dbReference>
<evidence type="ECO:0000313" key="5">
    <source>
        <dbReference type="Proteomes" id="UP000027586"/>
    </source>
</evidence>
<evidence type="ECO:0000256" key="2">
    <source>
        <dbReference type="ARBA" id="ARBA00022741"/>
    </source>
</evidence>
<dbReference type="PROSITE" id="PS51419">
    <property type="entry name" value="RAB"/>
    <property type="match status" value="1"/>
</dbReference>
<organism evidence="4 5">
    <name type="scientific">Lichtheimia corymbifera JMRC:FSU:9682</name>
    <dbReference type="NCBI Taxonomy" id="1263082"/>
    <lineage>
        <taxon>Eukaryota</taxon>
        <taxon>Fungi</taxon>
        <taxon>Fungi incertae sedis</taxon>
        <taxon>Mucoromycota</taxon>
        <taxon>Mucoromycotina</taxon>
        <taxon>Mucoromycetes</taxon>
        <taxon>Mucorales</taxon>
        <taxon>Lichtheimiaceae</taxon>
        <taxon>Lichtheimia</taxon>
    </lineage>
</organism>
<dbReference type="OrthoDB" id="8830751at2759"/>
<evidence type="ECO:0000313" key="4">
    <source>
        <dbReference type="EMBL" id="CDH51101.1"/>
    </source>
</evidence>
<dbReference type="PROSITE" id="PS51421">
    <property type="entry name" value="RAS"/>
    <property type="match status" value="1"/>
</dbReference>
<dbReference type="PROSITE" id="PS51420">
    <property type="entry name" value="RHO"/>
    <property type="match status" value="1"/>
</dbReference>
<dbReference type="InterPro" id="IPR027417">
    <property type="entry name" value="P-loop_NTPase"/>
</dbReference>
<protein>
    <submittedName>
        <fullName evidence="4">Gtp-binding protein rhoa</fullName>
    </submittedName>
</protein>
<comment type="similarity">
    <text evidence="1">Belongs to the small GTPase superfamily. Rho family.</text>
</comment>
<accession>A0A068RQ82</accession>
<dbReference type="PANTHER" id="PTHR24072">
    <property type="entry name" value="RHO FAMILY GTPASE"/>
    <property type="match status" value="1"/>
</dbReference>
<dbReference type="GO" id="GO:0005525">
    <property type="term" value="F:GTP binding"/>
    <property type="evidence" value="ECO:0007669"/>
    <property type="project" value="UniProtKB-KW"/>
</dbReference>
<dbReference type="Gene3D" id="3.40.50.300">
    <property type="entry name" value="P-loop containing nucleotide triphosphate hydrolases"/>
    <property type="match status" value="1"/>
</dbReference>
<dbReference type="EMBL" id="CBTN010000008">
    <property type="protein sequence ID" value="CDH51101.1"/>
    <property type="molecule type" value="Genomic_DNA"/>
</dbReference>
<dbReference type="InterPro" id="IPR003578">
    <property type="entry name" value="Small_GTPase_Rho"/>
</dbReference>
<dbReference type="Pfam" id="PF00071">
    <property type="entry name" value="Ras"/>
    <property type="match status" value="1"/>
</dbReference>
<evidence type="ECO:0000256" key="1">
    <source>
        <dbReference type="ARBA" id="ARBA00010142"/>
    </source>
</evidence>
<dbReference type="SMART" id="SM00173">
    <property type="entry name" value="RAS"/>
    <property type="match status" value="1"/>
</dbReference>
<dbReference type="InterPro" id="IPR001806">
    <property type="entry name" value="Small_GTPase"/>
</dbReference>
<evidence type="ECO:0000256" key="3">
    <source>
        <dbReference type="ARBA" id="ARBA00023134"/>
    </source>
</evidence>